<name>A0A3B0WBX2_9ZZZZ</name>
<sequence>MLKARKGLKYPDEYFIKFFFKTELDKQSDFTFLEFGCGNGNNLLLPYQYGNHVVGVDLNASSIEHANDNFTMVQNEHEFQFYAEDMRDFVLKHKSLQADVFLLPSVACYITRADFIQFLQSVKCNQLIKSSVPFYIRLRTPKDYRFGLGEALDKQTFKMPTPSGTGEDGALMVFYDEWELIDLLREHIQLKNFKVFSLDCQNEQAGKTILNSDIVIWGEVNG</sequence>
<protein>
    <recommendedName>
        <fullName evidence="1">Methyltransferase domain-containing protein</fullName>
    </recommendedName>
</protein>
<gene>
    <name evidence="2" type="ORF">MNBD_GAMMA04-24</name>
</gene>
<dbReference type="CDD" id="cd02440">
    <property type="entry name" value="AdoMet_MTases"/>
    <property type="match status" value="1"/>
</dbReference>
<dbReference type="SUPFAM" id="SSF53335">
    <property type="entry name" value="S-adenosyl-L-methionine-dependent methyltransferases"/>
    <property type="match status" value="1"/>
</dbReference>
<feature type="domain" description="Methyltransferase" evidence="1">
    <location>
        <begin position="33"/>
        <end position="122"/>
    </location>
</feature>
<evidence type="ECO:0000313" key="2">
    <source>
        <dbReference type="EMBL" id="VAW49910.1"/>
    </source>
</evidence>
<dbReference type="InterPro" id="IPR029063">
    <property type="entry name" value="SAM-dependent_MTases_sf"/>
</dbReference>
<reference evidence="2" key="1">
    <citation type="submission" date="2018-06" db="EMBL/GenBank/DDBJ databases">
        <authorList>
            <person name="Zhirakovskaya E."/>
        </authorList>
    </citation>
    <scope>NUCLEOTIDE SEQUENCE</scope>
</reference>
<accession>A0A3B0WBX2</accession>
<dbReference type="AlphaFoldDB" id="A0A3B0WBX2"/>
<dbReference type="EMBL" id="UOFB01000412">
    <property type="protein sequence ID" value="VAW49910.1"/>
    <property type="molecule type" value="Genomic_DNA"/>
</dbReference>
<dbReference type="Pfam" id="PF13649">
    <property type="entry name" value="Methyltransf_25"/>
    <property type="match status" value="1"/>
</dbReference>
<evidence type="ECO:0000259" key="1">
    <source>
        <dbReference type="Pfam" id="PF13649"/>
    </source>
</evidence>
<dbReference type="Gene3D" id="3.40.50.150">
    <property type="entry name" value="Vaccinia Virus protein VP39"/>
    <property type="match status" value="1"/>
</dbReference>
<proteinExistence type="predicted"/>
<organism evidence="2">
    <name type="scientific">hydrothermal vent metagenome</name>
    <dbReference type="NCBI Taxonomy" id="652676"/>
    <lineage>
        <taxon>unclassified sequences</taxon>
        <taxon>metagenomes</taxon>
        <taxon>ecological metagenomes</taxon>
    </lineage>
</organism>
<dbReference type="InterPro" id="IPR041698">
    <property type="entry name" value="Methyltransf_25"/>
</dbReference>